<sequence length="292" mass="33221">MVHKKTWKIVDIINTTTRYFTEKKIENPRLNAEMLLGKVLNMSRVDLYVAFDRPLSEQEIARYRELVRLRANRQPLQYLLGETEFMGLPFDVTPAVLIPRPETEILVQAVLDLKAEIKSEQPVLVDVGTGSGCVAVSVAKLWPQARIYATDISREALAVAEKNAERNQVAQRIAFCTHDIFRPWPQELPDKVDVLISNPPYIGKEELSALEPEVAQFEPRIALTDEQDGLRFYRRFFQLAFESGAPECGYLALEMSGVQPQKIVALAKKRHTGDIRVINDLNQIPRVLIIKV</sequence>
<protein>
    <recommendedName>
        <fullName evidence="1">peptide chain release factor N(5)-glutamine methyltransferase</fullName>
        <ecNumber evidence="1">2.1.1.297</ecNumber>
    </recommendedName>
</protein>
<dbReference type="Pfam" id="PF05175">
    <property type="entry name" value="MTS"/>
    <property type="match status" value="1"/>
</dbReference>
<accession>A0A7V5UEU2</accession>
<dbReference type="EC" id="2.1.1.297" evidence="1"/>
<feature type="domain" description="Release factor glutamine methyltransferase N-terminal" evidence="7">
    <location>
        <begin position="12"/>
        <end position="81"/>
    </location>
</feature>
<dbReference type="PANTHER" id="PTHR18895:SF74">
    <property type="entry name" value="MTRF1L RELEASE FACTOR GLUTAMINE METHYLTRANSFERASE"/>
    <property type="match status" value="1"/>
</dbReference>
<dbReference type="HAMAP" id="MF_02126">
    <property type="entry name" value="RF_methyltr_PrmC"/>
    <property type="match status" value="1"/>
</dbReference>
<dbReference type="GO" id="GO:0032259">
    <property type="term" value="P:methylation"/>
    <property type="evidence" value="ECO:0007669"/>
    <property type="project" value="UniProtKB-KW"/>
</dbReference>
<evidence type="ECO:0000256" key="1">
    <source>
        <dbReference type="ARBA" id="ARBA00012771"/>
    </source>
</evidence>
<evidence type="ECO:0000259" key="6">
    <source>
        <dbReference type="Pfam" id="PF05175"/>
    </source>
</evidence>
<feature type="domain" description="Methyltransferase small" evidence="6">
    <location>
        <begin position="120"/>
        <end position="203"/>
    </location>
</feature>
<evidence type="ECO:0000256" key="5">
    <source>
        <dbReference type="ARBA" id="ARBA00048391"/>
    </source>
</evidence>
<evidence type="ECO:0000313" key="8">
    <source>
        <dbReference type="EMBL" id="HHJ52604.1"/>
    </source>
</evidence>
<dbReference type="NCBIfam" id="TIGR03534">
    <property type="entry name" value="RF_mod_PrmC"/>
    <property type="match status" value="1"/>
</dbReference>
<dbReference type="PROSITE" id="PS00092">
    <property type="entry name" value="N6_MTASE"/>
    <property type="match status" value="1"/>
</dbReference>
<keyword evidence="4" id="KW-0949">S-adenosyl-L-methionine</keyword>
<dbReference type="EMBL" id="DROD01000370">
    <property type="protein sequence ID" value="HHJ52604.1"/>
    <property type="molecule type" value="Genomic_DNA"/>
</dbReference>
<keyword evidence="2 8" id="KW-0489">Methyltransferase</keyword>
<organism evidence="8">
    <name type="scientific">Caldithrix abyssi</name>
    <dbReference type="NCBI Taxonomy" id="187145"/>
    <lineage>
        <taxon>Bacteria</taxon>
        <taxon>Pseudomonadati</taxon>
        <taxon>Calditrichota</taxon>
        <taxon>Calditrichia</taxon>
        <taxon>Calditrichales</taxon>
        <taxon>Calditrichaceae</taxon>
        <taxon>Caldithrix</taxon>
    </lineage>
</organism>
<dbReference type="Gene3D" id="3.40.50.150">
    <property type="entry name" value="Vaccinia Virus protein VP39"/>
    <property type="match status" value="1"/>
</dbReference>
<dbReference type="NCBIfam" id="TIGR00536">
    <property type="entry name" value="hemK_fam"/>
    <property type="match status" value="1"/>
</dbReference>
<dbReference type="InterPro" id="IPR007848">
    <property type="entry name" value="Small_mtfrase_dom"/>
</dbReference>
<evidence type="ECO:0000256" key="3">
    <source>
        <dbReference type="ARBA" id="ARBA00022679"/>
    </source>
</evidence>
<evidence type="ECO:0000256" key="4">
    <source>
        <dbReference type="ARBA" id="ARBA00022691"/>
    </source>
</evidence>
<evidence type="ECO:0000259" key="7">
    <source>
        <dbReference type="Pfam" id="PF17827"/>
    </source>
</evidence>
<dbReference type="AlphaFoldDB" id="A0A7V5UEU2"/>
<dbReference type="InterPro" id="IPR040758">
    <property type="entry name" value="PrmC_N"/>
</dbReference>
<dbReference type="GO" id="GO:0003676">
    <property type="term" value="F:nucleic acid binding"/>
    <property type="evidence" value="ECO:0007669"/>
    <property type="project" value="InterPro"/>
</dbReference>
<reference evidence="8" key="1">
    <citation type="journal article" date="2020" name="mSystems">
        <title>Genome- and Community-Level Interaction Insights into Carbon Utilization and Element Cycling Functions of Hydrothermarchaeota in Hydrothermal Sediment.</title>
        <authorList>
            <person name="Zhou Z."/>
            <person name="Liu Y."/>
            <person name="Xu W."/>
            <person name="Pan J."/>
            <person name="Luo Z.H."/>
            <person name="Li M."/>
        </authorList>
    </citation>
    <scope>NUCLEOTIDE SEQUENCE [LARGE SCALE GENOMIC DNA]</scope>
    <source>
        <strain evidence="8">HyVt-527</strain>
    </source>
</reference>
<keyword evidence="3 8" id="KW-0808">Transferase</keyword>
<dbReference type="InterPro" id="IPR050320">
    <property type="entry name" value="N5-glutamine_MTase"/>
</dbReference>
<name>A0A7V5UEU2_CALAY</name>
<feature type="non-terminal residue" evidence="8">
    <location>
        <position position="292"/>
    </location>
</feature>
<gene>
    <name evidence="8" type="primary">prmC</name>
    <name evidence="8" type="ORF">ENJ89_05375</name>
</gene>
<evidence type="ECO:0000256" key="2">
    <source>
        <dbReference type="ARBA" id="ARBA00022603"/>
    </source>
</evidence>
<comment type="catalytic activity">
    <reaction evidence="5">
        <text>L-glutaminyl-[peptide chain release factor] + S-adenosyl-L-methionine = N(5)-methyl-L-glutaminyl-[peptide chain release factor] + S-adenosyl-L-homocysteine + H(+)</text>
        <dbReference type="Rhea" id="RHEA:42896"/>
        <dbReference type="Rhea" id="RHEA-COMP:10271"/>
        <dbReference type="Rhea" id="RHEA-COMP:10272"/>
        <dbReference type="ChEBI" id="CHEBI:15378"/>
        <dbReference type="ChEBI" id="CHEBI:30011"/>
        <dbReference type="ChEBI" id="CHEBI:57856"/>
        <dbReference type="ChEBI" id="CHEBI:59789"/>
        <dbReference type="ChEBI" id="CHEBI:61891"/>
        <dbReference type="EC" id="2.1.1.297"/>
    </reaction>
</comment>
<proteinExistence type="inferred from homology"/>
<dbReference type="InterPro" id="IPR029063">
    <property type="entry name" value="SAM-dependent_MTases_sf"/>
</dbReference>
<dbReference type="InterPro" id="IPR019874">
    <property type="entry name" value="RF_methyltr_PrmC"/>
</dbReference>
<dbReference type="InterPro" id="IPR002052">
    <property type="entry name" value="DNA_methylase_N6_adenine_CS"/>
</dbReference>
<dbReference type="Proteomes" id="UP000886124">
    <property type="component" value="Unassembled WGS sequence"/>
</dbReference>
<dbReference type="GO" id="GO:0102559">
    <property type="term" value="F:peptide chain release factor N(5)-glutamine methyltransferase activity"/>
    <property type="evidence" value="ECO:0007669"/>
    <property type="project" value="UniProtKB-EC"/>
</dbReference>
<comment type="caution">
    <text evidence="8">The sequence shown here is derived from an EMBL/GenBank/DDBJ whole genome shotgun (WGS) entry which is preliminary data.</text>
</comment>
<dbReference type="Pfam" id="PF17827">
    <property type="entry name" value="PrmC_N"/>
    <property type="match status" value="1"/>
</dbReference>
<dbReference type="PANTHER" id="PTHR18895">
    <property type="entry name" value="HEMK METHYLTRANSFERASE"/>
    <property type="match status" value="1"/>
</dbReference>
<dbReference type="SUPFAM" id="SSF53335">
    <property type="entry name" value="S-adenosyl-L-methionine-dependent methyltransferases"/>
    <property type="match status" value="1"/>
</dbReference>
<dbReference type="InterPro" id="IPR004556">
    <property type="entry name" value="HemK-like"/>
</dbReference>
<dbReference type="Gene3D" id="1.10.8.10">
    <property type="entry name" value="DNA helicase RuvA subunit, C-terminal domain"/>
    <property type="match status" value="1"/>
</dbReference>
<dbReference type="CDD" id="cd02440">
    <property type="entry name" value="AdoMet_MTases"/>
    <property type="match status" value="1"/>
</dbReference>